<dbReference type="EMBL" id="JBHSKM010000053">
    <property type="protein sequence ID" value="MFC5220721.1"/>
    <property type="molecule type" value="Genomic_DNA"/>
</dbReference>
<gene>
    <name evidence="1" type="ORF">ACFPQ9_43675</name>
</gene>
<dbReference type="RefSeq" id="WP_380865877.1">
    <property type="nucleotide sequence ID" value="NZ_JBHSKM010000053.1"/>
</dbReference>
<name>A0ABW0D146_STRCD</name>
<evidence type="ECO:0008006" key="3">
    <source>
        <dbReference type="Google" id="ProtNLM"/>
    </source>
</evidence>
<evidence type="ECO:0000313" key="1">
    <source>
        <dbReference type="EMBL" id="MFC5220721.1"/>
    </source>
</evidence>
<reference evidence="2" key="1">
    <citation type="journal article" date="2019" name="Int. J. Syst. Evol. Microbiol.">
        <title>The Global Catalogue of Microorganisms (GCM) 10K type strain sequencing project: providing services to taxonomists for standard genome sequencing and annotation.</title>
        <authorList>
            <consortium name="The Broad Institute Genomics Platform"/>
            <consortium name="The Broad Institute Genome Sequencing Center for Infectious Disease"/>
            <person name="Wu L."/>
            <person name="Ma J."/>
        </authorList>
    </citation>
    <scope>NUCLEOTIDE SEQUENCE [LARGE SCALE GENOMIC DNA]</scope>
    <source>
        <strain evidence="2">KCTC 42586</strain>
    </source>
</reference>
<sequence length="175" mass="19293">MADSAIWISSLTAGTAVLASWVTSRGTARAAQIQASAAEKTQRAVRVSEARRSAYVSLIEQAHRMAELYWEVSDIHGSASPRTEQLPALKEVRASLREEYGKLRHFIWVITLEGPDDVAEAAEKLRLSTRPPYRTLEASIAGDPNAPAAFDQCYDPFWQSLLTFVSTARAAVHHL</sequence>
<dbReference type="Proteomes" id="UP001596263">
    <property type="component" value="Unassembled WGS sequence"/>
</dbReference>
<protein>
    <recommendedName>
        <fullName evidence="3">Secreted protein</fullName>
    </recommendedName>
</protein>
<organism evidence="1 2">
    <name type="scientific">Streptomyces coerulescens</name>
    <dbReference type="NCBI Taxonomy" id="29304"/>
    <lineage>
        <taxon>Bacteria</taxon>
        <taxon>Bacillati</taxon>
        <taxon>Actinomycetota</taxon>
        <taxon>Actinomycetes</taxon>
        <taxon>Kitasatosporales</taxon>
        <taxon>Streptomycetaceae</taxon>
        <taxon>Streptomyces</taxon>
    </lineage>
</organism>
<proteinExistence type="predicted"/>
<accession>A0ABW0D146</accession>
<keyword evidence="2" id="KW-1185">Reference proteome</keyword>
<comment type="caution">
    <text evidence="1">The sequence shown here is derived from an EMBL/GenBank/DDBJ whole genome shotgun (WGS) entry which is preliminary data.</text>
</comment>
<evidence type="ECO:0000313" key="2">
    <source>
        <dbReference type="Proteomes" id="UP001596263"/>
    </source>
</evidence>